<protein>
    <submittedName>
        <fullName evidence="7">MARVEL-like domain protein</fullName>
    </submittedName>
</protein>
<evidence type="ECO:0000313" key="8">
    <source>
        <dbReference type="Proteomes" id="UP000076863"/>
    </source>
</evidence>
<dbReference type="EMBL" id="AZHA01000043">
    <property type="protein sequence ID" value="OAA35379.1"/>
    <property type="molecule type" value="Genomic_DNA"/>
</dbReference>
<keyword evidence="2 5" id="KW-0812">Transmembrane</keyword>
<keyword evidence="4 5" id="KW-0472">Membrane</keyword>
<comment type="subcellular location">
    <subcellularLocation>
        <location evidence="1">Membrane</location>
        <topology evidence="1">Multi-pass membrane protein</topology>
    </subcellularLocation>
</comment>
<comment type="caution">
    <text evidence="7">The sequence shown here is derived from an EMBL/GenBank/DDBJ whole genome shotgun (WGS) entry which is preliminary data.</text>
</comment>
<sequence>MEGISTIVHAVLVVFLIIELGLTAYLVDRSNGNESRFNFMLFNSIWTFVVVLYTGLVKRIFSSLYHAIVGLALLALTAIFWFAGSIAIAAKIPVNCHGVHDCQVAQAATAFGFFLWAITTGLAVIEGLGSRGGARV</sequence>
<dbReference type="InterPro" id="IPR008253">
    <property type="entry name" value="Marvel"/>
</dbReference>
<reference evidence="7 8" key="1">
    <citation type="journal article" date="2016" name="Genome Biol. Evol.">
        <title>Divergent and convergent evolution of fungal pathogenicity.</title>
        <authorList>
            <person name="Shang Y."/>
            <person name="Xiao G."/>
            <person name="Zheng P."/>
            <person name="Cen K."/>
            <person name="Zhan S."/>
            <person name="Wang C."/>
        </authorList>
    </citation>
    <scope>NUCLEOTIDE SEQUENCE [LARGE SCALE GENOMIC DNA]</scope>
    <source>
        <strain evidence="7 8">RCEF 3172</strain>
    </source>
</reference>
<evidence type="ECO:0000313" key="7">
    <source>
        <dbReference type="EMBL" id="OAA35379.1"/>
    </source>
</evidence>
<evidence type="ECO:0000256" key="1">
    <source>
        <dbReference type="ARBA" id="ARBA00004141"/>
    </source>
</evidence>
<accession>A0A166X3A7</accession>
<dbReference type="AlphaFoldDB" id="A0A166X3A7"/>
<evidence type="ECO:0000256" key="2">
    <source>
        <dbReference type="ARBA" id="ARBA00022692"/>
    </source>
</evidence>
<dbReference type="PANTHER" id="PTHR37451:SF1">
    <property type="entry name" value="MARVEL DOMAIN-CONTAINING PROTEIN"/>
    <property type="match status" value="1"/>
</dbReference>
<dbReference type="Proteomes" id="UP000076863">
    <property type="component" value="Unassembled WGS sequence"/>
</dbReference>
<keyword evidence="8" id="KW-1185">Reference proteome</keyword>
<keyword evidence="3 5" id="KW-1133">Transmembrane helix</keyword>
<evidence type="ECO:0000256" key="4">
    <source>
        <dbReference type="ARBA" id="ARBA00023136"/>
    </source>
</evidence>
<feature type="transmembrane region" description="Helical" evidence="5">
    <location>
        <begin position="39"/>
        <end position="57"/>
    </location>
</feature>
<name>A0A166X3A7_9HYPO</name>
<dbReference type="PANTHER" id="PTHR37451">
    <property type="entry name" value="MARVEL DOMAIN"/>
    <property type="match status" value="1"/>
</dbReference>
<evidence type="ECO:0000256" key="5">
    <source>
        <dbReference type="SAM" id="Phobius"/>
    </source>
</evidence>
<feature type="transmembrane region" description="Helical" evidence="5">
    <location>
        <begin position="64"/>
        <end position="92"/>
    </location>
</feature>
<feature type="domain" description="MARVEL" evidence="6">
    <location>
        <begin position="6"/>
        <end position="124"/>
    </location>
</feature>
<dbReference type="Pfam" id="PF01284">
    <property type="entry name" value="MARVEL"/>
    <property type="match status" value="1"/>
</dbReference>
<feature type="transmembrane region" description="Helical" evidence="5">
    <location>
        <begin position="7"/>
        <end position="27"/>
    </location>
</feature>
<gene>
    <name evidence="7" type="ORF">BBO_08800</name>
</gene>
<evidence type="ECO:0000256" key="3">
    <source>
        <dbReference type="ARBA" id="ARBA00022989"/>
    </source>
</evidence>
<evidence type="ECO:0000259" key="6">
    <source>
        <dbReference type="Pfam" id="PF01284"/>
    </source>
</evidence>
<feature type="transmembrane region" description="Helical" evidence="5">
    <location>
        <begin position="104"/>
        <end position="125"/>
    </location>
</feature>
<dbReference type="OrthoDB" id="2117453at2759"/>
<organism evidence="7 8">
    <name type="scientific">Beauveria brongniartii RCEF 3172</name>
    <dbReference type="NCBI Taxonomy" id="1081107"/>
    <lineage>
        <taxon>Eukaryota</taxon>
        <taxon>Fungi</taxon>
        <taxon>Dikarya</taxon>
        <taxon>Ascomycota</taxon>
        <taxon>Pezizomycotina</taxon>
        <taxon>Sordariomycetes</taxon>
        <taxon>Hypocreomycetidae</taxon>
        <taxon>Hypocreales</taxon>
        <taxon>Cordycipitaceae</taxon>
        <taxon>Beauveria</taxon>
        <taxon>Beauveria brongniartii</taxon>
    </lineage>
</organism>
<proteinExistence type="predicted"/>
<dbReference type="GO" id="GO:0016020">
    <property type="term" value="C:membrane"/>
    <property type="evidence" value="ECO:0007669"/>
    <property type="project" value="UniProtKB-SubCell"/>
</dbReference>